<gene>
    <name evidence="2" type="ORF">PDIGIT_LOCUS11086</name>
</gene>
<evidence type="ECO:0000313" key="3">
    <source>
        <dbReference type="Proteomes" id="UP001152607"/>
    </source>
</evidence>
<comment type="caution">
    <text evidence="2">The sequence shown here is derived from an EMBL/GenBank/DDBJ whole genome shotgun (WGS) entry which is preliminary data.</text>
</comment>
<keyword evidence="1" id="KW-0472">Membrane</keyword>
<organism evidence="2 3">
    <name type="scientific">Periconia digitata</name>
    <dbReference type="NCBI Taxonomy" id="1303443"/>
    <lineage>
        <taxon>Eukaryota</taxon>
        <taxon>Fungi</taxon>
        <taxon>Dikarya</taxon>
        <taxon>Ascomycota</taxon>
        <taxon>Pezizomycotina</taxon>
        <taxon>Dothideomycetes</taxon>
        <taxon>Pleosporomycetidae</taxon>
        <taxon>Pleosporales</taxon>
        <taxon>Massarineae</taxon>
        <taxon>Periconiaceae</taxon>
        <taxon>Periconia</taxon>
    </lineage>
</organism>
<keyword evidence="1" id="KW-0812">Transmembrane</keyword>
<proteinExistence type="predicted"/>
<accession>A0A9W4UKQ2</accession>
<dbReference type="Proteomes" id="UP001152607">
    <property type="component" value="Unassembled WGS sequence"/>
</dbReference>
<evidence type="ECO:0000256" key="1">
    <source>
        <dbReference type="SAM" id="Phobius"/>
    </source>
</evidence>
<name>A0A9W4UKQ2_9PLEO</name>
<sequence length="114" mass="12674">MTSRASCLSLGIGSHFSSFAHRRCVVALNTQSPGSETMDWIAVIFPDVRRSRVSITYGCLFVAAVISVNAMHCVVSKMLRLRSTVIGWLRIPLRQQTEVSGRLRFDVRCGCVLE</sequence>
<keyword evidence="1" id="KW-1133">Transmembrane helix</keyword>
<feature type="transmembrane region" description="Helical" evidence="1">
    <location>
        <begin position="55"/>
        <end position="75"/>
    </location>
</feature>
<reference evidence="2" key="1">
    <citation type="submission" date="2023-01" db="EMBL/GenBank/DDBJ databases">
        <authorList>
            <person name="Van Ghelder C."/>
            <person name="Rancurel C."/>
        </authorList>
    </citation>
    <scope>NUCLEOTIDE SEQUENCE</scope>
    <source>
        <strain evidence="2">CNCM I-4278</strain>
    </source>
</reference>
<evidence type="ECO:0000313" key="2">
    <source>
        <dbReference type="EMBL" id="CAI6337966.1"/>
    </source>
</evidence>
<protein>
    <submittedName>
        <fullName evidence="2">Uncharacterized protein</fullName>
    </submittedName>
</protein>
<dbReference type="AlphaFoldDB" id="A0A9W4UKQ2"/>
<dbReference type="EMBL" id="CAOQHR010000008">
    <property type="protein sequence ID" value="CAI6337966.1"/>
    <property type="molecule type" value="Genomic_DNA"/>
</dbReference>
<keyword evidence="3" id="KW-1185">Reference proteome</keyword>